<dbReference type="Proteomes" id="UP000015531">
    <property type="component" value="Unassembled WGS sequence"/>
</dbReference>
<organism evidence="2 3">
    <name type="scientific">Sphingobium lactosutens DS20</name>
    <dbReference type="NCBI Taxonomy" id="1331060"/>
    <lineage>
        <taxon>Bacteria</taxon>
        <taxon>Pseudomonadati</taxon>
        <taxon>Pseudomonadota</taxon>
        <taxon>Alphaproteobacteria</taxon>
        <taxon>Sphingomonadales</taxon>
        <taxon>Sphingomonadaceae</taxon>
        <taxon>Sphingobium</taxon>
    </lineage>
</organism>
<dbReference type="Pfam" id="PF09327">
    <property type="entry name" value="Phage_Tail_Tip"/>
    <property type="match status" value="1"/>
</dbReference>
<dbReference type="EMBL" id="ATDP01000103">
    <property type="protein sequence ID" value="EQB12317.1"/>
    <property type="molecule type" value="Genomic_DNA"/>
</dbReference>
<name>T0HH49_9SPHN</name>
<sequence length="563" mass="60602">MTWFNGYDMVRFNFLKPDDTDWAGFCVWADTQSPVRKDQITSKYIGPNNEVSLSLLPDTDYFITYAAYDAFGTDLLNEATVQLHTLSEESILLPVLTEPLEHIAALQVKSSTAFLKVASAYSNNNHRAIEELKTSIEDGTLVSSKVLILETRVDDAESILQLEQETRANADEAISQQVLLMGARVDDAETAISQELIARANADEALTEMNTQLASRIGDNEAQFNDKIQNLVDADGALSQRITDQSAVWNSDIDGKITAASQSITTAYADADGALSERIDSLSAQMGDDGWMAAIEEVSRTIADGDGALGERIDQITAGYDDQLVSIQQSMSAQGSTVDGLSAQYTLRINNNGRVSGFGLASDPNGNSEMAFLADRFLIAHAGGAEYPFEVVAGQVRIKEAVIERANIKGAQIDDLSVNTLKIAGGAITANQVATAADAYVLANGSADFITTGFMTIGDGVFGTGTIDVSFTIDATLEYDASCQVLLYTDIGSGWMLNKQITLGISTDNGNTYSRYFGQVSTVVDGPQVRVLARCVSGAFTPRSVARNFYVRDIVMTLNGAKR</sequence>
<reference evidence="2 3" key="1">
    <citation type="journal article" date="2013" name="Genome Announc.">
        <title>Draft Genome Sequence of Sphingobium lactosutens Strain DS20T, Isolated from a Hexachlorocyclohexane Dumpsite.</title>
        <authorList>
            <person name="Kumar R."/>
            <person name="Dwivedi V."/>
            <person name="Negi V."/>
            <person name="Khurana J.P."/>
            <person name="Lal R."/>
        </authorList>
    </citation>
    <scope>NUCLEOTIDE SEQUENCE [LARGE SCALE GENOMIC DNA]</scope>
    <source>
        <strain evidence="2 3">DS20</strain>
    </source>
</reference>
<protein>
    <recommendedName>
        <fullName evidence="1">Tip attachment protein J central straight fiber domain-containing protein</fullName>
    </recommendedName>
</protein>
<gene>
    <name evidence="2" type="ORF">RLDS_19405</name>
</gene>
<dbReference type="eggNOG" id="COG1196">
    <property type="taxonomic scope" value="Bacteria"/>
</dbReference>
<feature type="domain" description="Tip attachment protein J central straight fiber" evidence="1">
    <location>
        <begin position="327"/>
        <end position="431"/>
    </location>
</feature>
<dbReference type="PANTHER" id="PTHR36251">
    <property type="entry name" value="FELS-1 PROPHAGE HOST SPECIFICITY PROTEIN-RELATED"/>
    <property type="match status" value="1"/>
</dbReference>
<proteinExistence type="predicted"/>
<evidence type="ECO:0000313" key="2">
    <source>
        <dbReference type="EMBL" id="EQB12317.1"/>
    </source>
</evidence>
<comment type="caution">
    <text evidence="2">The sequence shown here is derived from an EMBL/GenBank/DDBJ whole genome shotgun (WGS) entry which is preliminary data.</text>
</comment>
<accession>T0HH49</accession>
<keyword evidence="3" id="KW-1185">Reference proteome</keyword>
<dbReference type="InterPro" id="IPR015406">
    <property type="entry name" value="GpJ_CSF"/>
</dbReference>
<dbReference type="InterPro" id="IPR053171">
    <property type="entry name" value="Viral_Tip_Attach_Protein"/>
</dbReference>
<evidence type="ECO:0000313" key="3">
    <source>
        <dbReference type="Proteomes" id="UP000015531"/>
    </source>
</evidence>
<evidence type="ECO:0000259" key="1">
    <source>
        <dbReference type="Pfam" id="PF09327"/>
    </source>
</evidence>
<dbReference type="PANTHER" id="PTHR36251:SF2">
    <property type="entry name" value="GIFSY-2 PROPHAGE HOST SPECIFICITY PROTEIN J, PHAGE LAMBDA"/>
    <property type="match status" value="1"/>
</dbReference>
<dbReference type="PATRIC" id="fig|1331060.3.peg.3750"/>
<dbReference type="AlphaFoldDB" id="T0HH49"/>